<dbReference type="InterPro" id="IPR002686">
    <property type="entry name" value="Transposase_17"/>
</dbReference>
<reference evidence="2 3" key="1">
    <citation type="submission" date="2019-02" db="EMBL/GenBank/DDBJ databases">
        <title>Genome sequence of the sea-ice species Brumimicrobium glaciale.</title>
        <authorList>
            <person name="Bowman J.P."/>
        </authorList>
    </citation>
    <scope>NUCLEOTIDE SEQUENCE [LARGE SCALE GENOMIC DNA]</scope>
    <source>
        <strain evidence="2 3">IC156</strain>
    </source>
</reference>
<accession>A0A4Q4KQ68</accession>
<dbReference type="SUPFAM" id="SSF143422">
    <property type="entry name" value="Transposase IS200-like"/>
    <property type="match status" value="1"/>
</dbReference>
<dbReference type="Proteomes" id="UP000293952">
    <property type="component" value="Unassembled WGS sequence"/>
</dbReference>
<name>A0A4Q4KQ68_9FLAO</name>
<comment type="caution">
    <text evidence="2">The sequence shown here is derived from an EMBL/GenBank/DDBJ whole genome shotgun (WGS) entry which is preliminary data.</text>
</comment>
<evidence type="ECO:0000313" key="3">
    <source>
        <dbReference type="Proteomes" id="UP000293952"/>
    </source>
</evidence>
<dbReference type="AlphaFoldDB" id="A0A4Q4KQ68"/>
<dbReference type="GO" id="GO:0003677">
    <property type="term" value="F:DNA binding"/>
    <property type="evidence" value="ECO:0007669"/>
    <property type="project" value="InterPro"/>
</dbReference>
<dbReference type="RefSeq" id="WP_130092027.1">
    <property type="nucleotide sequence ID" value="NZ_SETE01000001.1"/>
</dbReference>
<evidence type="ECO:0000259" key="1">
    <source>
        <dbReference type="Pfam" id="PF01797"/>
    </source>
</evidence>
<feature type="domain" description="Transposase IS200-like" evidence="1">
    <location>
        <begin position="5"/>
        <end position="60"/>
    </location>
</feature>
<gene>
    <name evidence="2" type="ORF">ERX46_01325</name>
</gene>
<evidence type="ECO:0000313" key="2">
    <source>
        <dbReference type="EMBL" id="RYM35660.1"/>
    </source>
</evidence>
<dbReference type="InterPro" id="IPR036515">
    <property type="entry name" value="Transposase_17_sf"/>
</dbReference>
<sequence length="81" mass="9907">MCKNHKTAVVDSLKYCIQNKGWNMYAWCLMLNHLHLVVNYDAPFQLKDVIRDFKRHVVKQVIFQITNEPESRREWLLREFR</sequence>
<protein>
    <recommendedName>
        <fullName evidence="1">Transposase IS200-like domain-containing protein</fullName>
    </recommendedName>
</protein>
<dbReference type="Pfam" id="PF01797">
    <property type="entry name" value="Y1_Tnp"/>
    <property type="match status" value="1"/>
</dbReference>
<organism evidence="2 3">
    <name type="scientific">Brumimicrobium glaciale</name>
    <dbReference type="NCBI Taxonomy" id="200475"/>
    <lineage>
        <taxon>Bacteria</taxon>
        <taxon>Pseudomonadati</taxon>
        <taxon>Bacteroidota</taxon>
        <taxon>Flavobacteriia</taxon>
        <taxon>Flavobacteriales</taxon>
        <taxon>Crocinitomicaceae</taxon>
        <taxon>Brumimicrobium</taxon>
    </lineage>
</organism>
<dbReference type="EMBL" id="SETE01000001">
    <property type="protein sequence ID" value="RYM35660.1"/>
    <property type="molecule type" value="Genomic_DNA"/>
</dbReference>
<dbReference type="GO" id="GO:0006313">
    <property type="term" value="P:DNA transposition"/>
    <property type="evidence" value="ECO:0007669"/>
    <property type="project" value="InterPro"/>
</dbReference>
<keyword evidence="3" id="KW-1185">Reference proteome</keyword>
<dbReference type="OrthoDB" id="9788881at2"/>
<dbReference type="Gene3D" id="3.30.70.1290">
    <property type="entry name" value="Transposase IS200-like"/>
    <property type="match status" value="1"/>
</dbReference>
<dbReference type="GO" id="GO:0004803">
    <property type="term" value="F:transposase activity"/>
    <property type="evidence" value="ECO:0007669"/>
    <property type="project" value="InterPro"/>
</dbReference>
<proteinExistence type="predicted"/>